<name>A0A2I1H6A9_9GLOM</name>
<protein>
    <submittedName>
        <fullName evidence="2">Uncharacterized protein</fullName>
    </submittedName>
</protein>
<proteinExistence type="predicted"/>
<evidence type="ECO:0000256" key="1">
    <source>
        <dbReference type="SAM" id="MobiDB-lite"/>
    </source>
</evidence>
<comment type="caution">
    <text evidence="2">The sequence shown here is derived from an EMBL/GenBank/DDBJ whole genome shotgun (WGS) entry which is preliminary data.</text>
</comment>
<dbReference type="VEuPathDB" id="FungiDB:RhiirFUN_000696"/>
<organism evidence="2 3">
    <name type="scientific">Rhizophagus irregularis</name>
    <dbReference type="NCBI Taxonomy" id="588596"/>
    <lineage>
        <taxon>Eukaryota</taxon>
        <taxon>Fungi</taxon>
        <taxon>Fungi incertae sedis</taxon>
        <taxon>Mucoromycota</taxon>
        <taxon>Glomeromycotina</taxon>
        <taxon>Glomeromycetes</taxon>
        <taxon>Glomerales</taxon>
        <taxon>Glomeraceae</taxon>
        <taxon>Rhizophagus</taxon>
    </lineage>
</organism>
<evidence type="ECO:0000313" key="3">
    <source>
        <dbReference type="Proteomes" id="UP000234323"/>
    </source>
</evidence>
<dbReference type="Proteomes" id="UP000234323">
    <property type="component" value="Unassembled WGS sequence"/>
</dbReference>
<gene>
    <name evidence="2" type="ORF">RhiirA4_473196</name>
</gene>
<sequence length="568" mass="65027">MGVSNTTIDPETFVIPHRETMHKYFSSAPFMTCTFIEFLHQLGSEQKLRSTDQKLIDGKYIKLLYSLSEDQELPQFAQNHAKGLMEEISSKEVAAFWDSIEEYEKCSTSEKQQVQSNVSIDGSDVTRVQQDEELLEVFTQKKRRDEDDITPTKKSRSDYESMYSPPSSEMKKLPSLTIDSDDNNEYDEIAIIRDVPRSFLDNSNNENELIIDDRFNISKLFRQYQNESFNLANSGGLYVDADVHEILSLTSIFMLSPNSHSEMMINIFGLDLLDKLSDKLKPNKREFNVEYEAKFKSIIKQSINISRDNAINSLLGNSAKPESIDLKENLGFVILDGLKSLPSHKLKCKPSEITLITNYLDYIMKGLFHHPDKYIIEWPNTGQETKASKVEGRARQPDFLVSAIHQLEKRGSLFVGEVTSPAEKENVHKNCNDLIRIGVFMKECIDSALDKGADIKVLGFQCIEFTIDFYAMELHAPGLYIMHHIGQASIPTSVKTMSHFVDEIDIFLTVRSLLQESFDNFFNKLRNPKEQAKKLSFKCETLSTSSFNQLISNTRNVNRKCSSWFGRF</sequence>
<dbReference type="AlphaFoldDB" id="A0A2I1H6A9"/>
<evidence type="ECO:0000313" key="2">
    <source>
        <dbReference type="EMBL" id="PKY54399.1"/>
    </source>
</evidence>
<keyword evidence="3" id="KW-1185">Reference proteome</keyword>
<dbReference type="VEuPathDB" id="FungiDB:RhiirA1_445364"/>
<reference evidence="2 3" key="1">
    <citation type="submission" date="2015-10" db="EMBL/GenBank/DDBJ databases">
        <title>Genome analyses suggest a sexual origin of heterokaryosis in a supposedly ancient asexual fungus.</title>
        <authorList>
            <person name="Ropars J."/>
            <person name="Sedzielewska K."/>
            <person name="Noel J."/>
            <person name="Charron P."/>
            <person name="Farinelli L."/>
            <person name="Marton T."/>
            <person name="Kruger M."/>
            <person name="Pelin A."/>
            <person name="Brachmann A."/>
            <person name="Corradi N."/>
        </authorList>
    </citation>
    <scope>NUCLEOTIDE SEQUENCE [LARGE SCALE GENOMIC DNA]</scope>
    <source>
        <strain evidence="2 3">A4</strain>
    </source>
</reference>
<dbReference type="VEuPathDB" id="FungiDB:FUN_006795"/>
<dbReference type="OrthoDB" id="2370938at2759"/>
<accession>A0A2I1H6A9</accession>
<dbReference type="EMBL" id="LLXI01001601">
    <property type="protein sequence ID" value="PKY54399.1"/>
    <property type="molecule type" value="Genomic_DNA"/>
</dbReference>
<feature type="region of interest" description="Disordered" evidence="1">
    <location>
        <begin position="142"/>
        <end position="179"/>
    </location>
</feature>